<evidence type="ECO:0000313" key="2">
    <source>
        <dbReference type="Proteomes" id="UP001284537"/>
    </source>
</evidence>
<reference evidence="1 2" key="1">
    <citation type="submission" date="2023-11" db="EMBL/GenBank/DDBJ databases">
        <authorList>
            <person name="Ouyang M.-Y."/>
        </authorList>
    </citation>
    <scope>NUCLEOTIDE SEQUENCE [LARGE SCALE GENOMIC DNA]</scope>
    <source>
        <strain evidence="1 2">OY6</strain>
    </source>
</reference>
<gene>
    <name evidence="1" type="ORF">QLH52_20175</name>
</gene>
<keyword evidence="2" id="KW-1185">Reference proteome</keyword>
<sequence>MHELSIDVLGGLGLNHKQGQAHAPGYLVDTWRVWEDLLTVAARLGFGRRTVVPQRGYPLGTKTKISTGAVSKLSVYPDCVIEPEGTRPRMLLDAKYKGHVEKGHLRITEAEIYEALAFSRATGCNLVVLAYPAQPRDAPQSAGTCIVFEQANVEAVKIVGIQIESRLISKSGALRTFFANLATGISDAFL</sequence>
<dbReference type="InterPro" id="IPR019292">
    <property type="entry name" value="McrC"/>
</dbReference>
<name>A0ABU4ULT7_9GAMM</name>
<dbReference type="Proteomes" id="UP001284537">
    <property type="component" value="Unassembled WGS sequence"/>
</dbReference>
<organism evidence="1 2">
    <name type="scientific">Methylomonas defluvii</name>
    <dbReference type="NCBI Taxonomy" id="3045149"/>
    <lineage>
        <taxon>Bacteria</taxon>
        <taxon>Pseudomonadati</taxon>
        <taxon>Pseudomonadota</taxon>
        <taxon>Gammaproteobacteria</taxon>
        <taxon>Methylococcales</taxon>
        <taxon>Methylococcaceae</taxon>
        <taxon>Methylomonas</taxon>
    </lineage>
</organism>
<dbReference type="EMBL" id="JAXARY010000023">
    <property type="protein sequence ID" value="MDX8129629.1"/>
    <property type="molecule type" value="Genomic_DNA"/>
</dbReference>
<dbReference type="RefSeq" id="WP_319962731.1">
    <property type="nucleotide sequence ID" value="NZ_JAXARY010000023.1"/>
</dbReference>
<evidence type="ECO:0008006" key="3">
    <source>
        <dbReference type="Google" id="ProtNLM"/>
    </source>
</evidence>
<proteinExistence type="predicted"/>
<accession>A0ABU4ULT7</accession>
<protein>
    <recommendedName>
        <fullName evidence="3">Restriction endonuclease</fullName>
    </recommendedName>
</protein>
<dbReference type="Pfam" id="PF10117">
    <property type="entry name" value="McrBC"/>
    <property type="match status" value="1"/>
</dbReference>
<evidence type="ECO:0000313" key="1">
    <source>
        <dbReference type="EMBL" id="MDX8129629.1"/>
    </source>
</evidence>
<comment type="caution">
    <text evidence="1">The sequence shown here is derived from an EMBL/GenBank/DDBJ whole genome shotgun (WGS) entry which is preliminary data.</text>
</comment>